<feature type="compositionally biased region" description="Basic and acidic residues" evidence="1">
    <location>
        <begin position="539"/>
        <end position="565"/>
    </location>
</feature>
<sequence length="1847" mass="206288">MKAKLPQLTLAGLLLIPVLFLVGYSIAEETTAPGELRVIAFLPDGKTPLSFTNGQVKVAKPTVPAVQIEFGGTDNQTGQLEIKIGNQPAVKKQADLDDEHRTIVSLADLDGVELVEGHYSIVFTYHPTGGNPSLPMAINVVVDTIGPVLRTVQSIEFGQKLELNFADSDLDLNTVTSGRLLVRQKLAGQNPLSNPIGFTAKERHDHKLLLKFDPPLAQGEYQVSFAEDDSSHIRDSVKNPIVDPEAKATFIVSYPLADTPVITVVESAETRSRADRTGLWVTRSDDVRVSLPKTPLIPGGKMAARVNGQTQSPKDIASFLDVGLTREGDNTVQVVFFDGSGNRVGQSNQVTIQKDSVGPRLLHAEVIDVPDRTGTKRVLVATFDSNDLTLPGVVTARPMQIRSRGSANTFGTSITVDAPVPDGNNKLRLEIDQLLPGEYQLVVLGSGQTITDSAGNPAGNGQNQVIHFTIAAERNFGQHVEFPPYAPPKKQAIPDEGFNPGDYVETRVARLFYYRDAHRVAQIINRNIRSFNQAAVTQAERRAESAREDANEATDRRRQKEREASEAADQARAAEQKLAQAQQVVADNQQLTNSITADKAQRASLQTQLDALPADSSDPAVVAQRTVLINQIAILDNRVVQNQASLDQIGDVSEIAGRIPAMQQSVANLRERELSLRSEWNQAQAEEERAKQKQFRNEVTAAETDPDTYVAGDMHSVDPVTQCSISVIGEGLIQIRGPIKGINKIRTMINQIDSPVGQIKIGVFTVQVNGEDGAKMEKVVGDVESHVDLSRFLVNQSLNLLRKAIQSEAAMLAEQCQHDGHYQVDRDRRYLYSFFGRDFIDELYEMNSEFLFTENKVLSLHAMDTISLNRALFILALAKNDVRERIVAQFLESAKSELPDAEYDFRRSSELRPHKSQKHFPFWNRSRLPIANHYKKEAEIYEAVHRNALQRYHFRNVNAFFDTGFTSPDTMNPMQREFIRLAQIFKARLVAEVELKQRVMERGMIEDRSNLDEYKFELLKPVFEKTIQLEAQIKTQRIDAFQDNLRTAESIRLILQAIMKDQEQVKKAVSDVQTSKASVSASFSEFSLQQTVQAIRNDSSVAAGLARDLRQQLKSSVENTKADLVVLSRSDWASGRVRKSAMQAITALNETLAAIERLPNDALQLNGSERSVVLDVFNAVGQSIDSFVDTIYGDQITVRNGLMDLINAEYEIWEQVSNSFYEFQRLIESTQVSADRLTKEYTSLVEKLQSIEGSQKADDIETLLAATYQSAIKYLSAPALLEHVKQLQKETRVDLDHRKLLNYMIDEQEDKFIELVEGTRSHIAVIDQYLKRLSIALEDDFKIQFYDPAFVRIREAARGLPVTLSQVERTTILTNNRDFAKVDPQATMEFDLPKRQIAIKEAFDAAKALVEDTGALINDPTFLSAFQMMGGSTQPATVKNLVPGQSMSTDQHIMGLVPPQPQQNTPGSALQSLVPEPSIFKLETGTGFQIRPVMQPDGDSAVYDFDYMYTTNIREPVRADEKHIGRVKRHFVHTAVQSGNFELREISRYQVALKVSRTSKGVPLLEDIPVVGAVFRPAPSDESSLQQNVIFGQSNLYPTLFDLMGLRWAQQVVDLDHLRLIESEHVIRGRQKAMRDFVFGQASKRVDDFLDVRDKSARNFRPDLYHEQTMTSPYHPRGYTVRNPATDPTGNNYERADRRPPEMQDPPYDRYRHRPVHPEQIGPGVIPEPILPRRDDSLLPAPLTPPIELNGGPVDSEFESLLRRERGVQPDLGQLGRSGGAIQFARPAAVVRHLPAAIGQINTPVQRNSVIQAGFQASPDDLNASTSKWNSFRRPPIHQEYLAPERR</sequence>
<dbReference type="EMBL" id="CP036264">
    <property type="protein sequence ID" value="QEG00346.1"/>
    <property type="molecule type" value="Genomic_DNA"/>
</dbReference>
<name>A0A5B9MLG0_9BACT</name>
<dbReference type="KEGG" id="smam:Mal15_44160"/>
<accession>A0A5B9MLG0</accession>
<dbReference type="RefSeq" id="WP_147869603.1">
    <property type="nucleotide sequence ID" value="NZ_CP036264.1"/>
</dbReference>
<organism evidence="2 3">
    <name type="scientific">Stieleria maiorica</name>
    <dbReference type="NCBI Taxonomy" id="2795974"/>
    <lineage>
        <taxon>Bacteria</taxon>
        <taxon>Pseudomonadati</taxon>
        <taxon>Planctomycetota</taxon>
        <taxon>Planctomycetia</taxon>
        <taxon>Pirellulales</taxon>
        <taxon>Pirellulaceae</taxon>
        <taxon>Stieleria</taxon>
    </lineage>
</organism>
<feature type="region of interest" description="Disordered" evidence="1">
    <location>
        <begin position="539"/>
        <end position="575"/>
    </location>
</feature>
<dbReference type="Proteomes" id="UP000321353">
    <property type="component" value="Chromosome"/>
</dbReference>
<feature type="compositionally biased region" description="Basic and acidic residues" evidence="1">
    <location>
        <begin position="1694"/>
        <end position="1707"/>
    </location>
</feature>
<reference evidence="2 3" key="1">
    <citation type="submission" date="2019-02" db="EMBL/GenBank/DDBJ databases">
        <title>Planctomycetal bacteria perform biofilm scaping via a novel small molecule.</title>
        <authorList>
            <person name="Jeske O."/>
            <person name="Boedeker C."/>
            <person name="Wiegand S."/>
            <person name="Breitling P."/>
            <person name="Kallscheuer N."/>
            <person name="Jogler M."/>
            <person name="Rohde M."/>
            <person name="Petersen J."/>
            <person name="Medema M.H."/>
            <person name="Surup F."/>
            <person name="Jogler C."/>
        </authorList>
    </citation>
    <scope>NUCLEOTIDE SEQUENCE [LARGE SCALE GENOMIC DNA]</scope>
    <source>
        <strain evidence="2 3">Mal15</strain>
    </source>
</reference>
<protein>
    <submittedName>
        <fullName evidence="2">Uncharacterized protein</fullName>
    </submittedName>
</protein>
<proteinExistence type="predicted"/>
<keyword evidence="3" id="KW-1185">Reference proteome</keyword>
<evidence type="ECO:0000256" key="1">
    <source>
        <dbReference type="SAM" id="MobiDB-lite"/>
    </source>
</evidence>
<gene>
    <name evidence="2" type="ORF">Mal15_44160</name>
</gene>
<evidence type="ECO:0000313" key="2">
    <source>
        <dbReference type="EMBL" id="QEG00346.1"/>
    </source>
</evidence>
<evidence type="ECO:0000313" key="3">
    <source>
        <dbReference type="Proteomes" id="UP000321353"/>
    </source>
</evidence>
<feature type="region of interest" description="Disordered" evidence="1">
    <location>
        <begin position="1668"/>
        <end position="1707"/>
    </location>
</feature>